<keyword evidence="2" id="KW-1185">Reference proteome</keyword>
<dbReference type="EMBL" id="JAYMYQ010000004">
    <property type="protein sequence ID" value="KAK7340301.1"/>
    <property type="molecule type" value="Genomic_DNA"/>
</dbReference>
<sequence>MSSLLPPSFSSLAIIFHRSNASNFNEALNDSANFPIDLTLLQTVQNFLFVLSFSTSSKAFIFSLFHQRRKTPLFSQFAGETDASHFLVPHGESPSPGKKFSLF</sequence>
<reference evidence="1 2" key="1">
    <citation type="submission" date="2024-01" db="EMBL/GenBank/DDBJ databases">
        <title>The genomes of 5 underutilized Papilionoideae crops provide insights into root nodulation and disease resistanc.</title>
        <authorList>
            <person name="Jiang F."/>
        </authorList>
    </citation>
    <scope>NUCLEOTIDE SEQUENCE [LARGE SCALE GENOMIC DNA]</scope>
    <source>
        <strain evidence="1">LVBAO_FW01</strain>
        <tissue evidence="1">Leaves</tissue>
    </source>
</reference>
<protein>
    <submittedName>
        <fullName evidence="1">Uncharacterized protein</fullName>
    </submittedName>
</protein>
<proteinExistence type="predicted"/>
<gene>
    <name evidence="1" type="ORF">VNO77_21003</name>
</gene>
<organism evidence="1 2">
    <name type="scientific">Canavalia gladiata</name>
    <name type="common">Sword bean</name>
    <name type="synonym">Dolichos gladiatus</name>
    <dbReference type="NCBI Taxonomy" id="3824"/>
    <lineage>
        <taxon>Eukaryota</taxon>
        <taxon>Viridiplantae</taxon>
        <taxon>Streptophyta</taxon>
        <taxon>Embryophyta</taxon>
        <taxon>Tracheophyta</taxon>
        <taxon>Spermatophyta</taxon>
        <taxon>Magnoliopsida</taxon>
        <taxon>eudicotyledons</taxon>
        <taxon>Gunneridae</taxon>
        <taxon>Pentapetalae</taxon>
        <taxon>rosids</taxon>
        <taxon>fabids</taxon>
        <taxon>Fabales</taxon>
        <taxon>Fabaceae</taxon>
        <taxon>Papilionoideae</taxon>
        <taxon>50 kb inversion clade</taxon>
        <taxon>NPAAA clade</taxon>
        <taxon>indigoferoid/millettioid clade</taxon>
        <taxon>Phaseoleae</taxon>
        <taxon>Canavalia</taxon>
    </lineage>
</organism>
<dbReference type="AlphaFoldDB" id="A0AAN9LR60"/>
<name>A0AAN9LR60_CANGL</name>
<evidence type="ECO:0000313" key="2">
    <source>
        <dbReference type="Proteomes" id="UP001367508"/>
    </source>
</evidence>
<comment type="caution">
    <text evidence="1">The sequence shown here is derived from an EMBL/GenBank/DDBJ whole genome shotgun (WGS) entry which is preliminary data.</text>
</comment>
<dbReference type="Proteomes" id="UP001367508">
    <property type="component" value="Unassembled WGS sequence"/>
</dbReference>
<accession>A0AAN9LR60</accession>
<evidence type="ECO:0000313" key="1">
    <source>
        <dbReference type="EMBL" id="KAK7340301.1"/>
    </source>
</evidence>